<keyword evidence="3 5" id="KW-0378">Hydrolase</keyword>
<dbReference type="OrthoDB" id="9798386at2"/>
<dbReference type="PROSITE" id="PS00137">
    <property type="entry name" value="SUBTILASE_HIS"/>
    <property type="match status" value="1"/>
</dbReference>
<dbReference type="InterPro" id="IPR015500">
    <property type="entry name" value="Peptidase_S8_subtilisin-rel"/>
</dbReference>
<comment type="caution">
    <text evidence="11">The sequence shown here is derived from an EMBL/GenBank/DDBJ whole genome shotgun (WGS) entry which is preliminary data.</text>
</comment>
<evidence type="ECO:0000256" key="4">
    <source>
        <dbReference type="ARBA" id="ARBA00022825"/>
    </source>
</evidence>
<feature type="transmembrane region" description="Helical" evidence="8">
    <location>
        <begin position="415"/>
        <end position="435"/>
    </location>
</feature>
<evidence type="ECO:0000256" key="6">
    <source>
        <dbReference type="RuleBase" id="RU003355"/>
    </source>
</evidence>
<evidence type="ECO:0000256" key="5">
    <source>
        <dbReference type="PROSITE-ProRule" id="PRU01240"/>
    </source>
</evidence>
<dbReference type="InterPro" id="IPR023827">
    <property type="entry name" value="Peptidase_S8_Asp-AS"/>
</dbReference>
<accession>A0A543AFI2</accession>
<name>A0A543AFI2_9MICC</name>
<organism evidence="11 12">
    <name type="scientific">Enteractinococcus coprophilus</name>
    <dbReference type="NCBI Taxonomy" id="1027633"/>
    <lineage>
        <taxon>Bacteria</taxon>
        <taxon>Bacillati</taxon>
        <taxon>Actinomycetota</taxon>
        <taxon>Actinomycetes</taxon>
        <taxon>Micrococcales</taxon>
        <taxon>Micrococcaceae</taxon>
    </lineage>
</organism>
<keyword evidence="4 5" id="KW-0720">Serine protease</keyword>
<dbReference type="EMBL" id="VFOU01000003">
    <property type="protein sequence ID" value="TQL71323.1"/>
    <property type="molecule type" value="Genomic_DNA"/>
</dbReference>
<evidence type="ECO:0000313" key="11">
    <source>
        <dbReference type="EMBL" id="TQL71323.1"/>
    </source>
</evidence>
<evidence type="ECO:0000256" key="7">
    <source>
        <dbReference type="SAM" id="MobiDB-lite"/>
    </source>
</evidence>
<dbReference type="InterPro" id="IPR036852">
    <property type="entry name" value="Peptidase_S8/S53_dom_sf"/>
</dbReference>
<evidence type="ECO:0000256" key="1">
    <source>
        <dbReference type="ARBA" id="ARBA00011073"/>
    </source>
</evidence>
<feature type="compositionally biased region" description="Acidic residues" evidence="7">
    <location>
        <begin position="112"/>
        <end position="141"/>
    </location>
</feature>
<dbReference type="Proteomes" id="UP000319746">
    <property type="component" value="Unassembled WGS sequence"/>
</dbReference>
<feature type="chain" id="PRO_5021753839" evidence="9">
    <location>
        <begin position="25"/>
        <end position="441"/>
    </location>
</feature>
<dbReference type="InterPro" id="IPR000209">
    <property type="entry name" value="Peptidase_S8/S53_dom"/>
</dbReference>
<dbReference type="PANTHER" id="PTHR43806">
    <property type="entry name" value="PEPTIDASE S8"/>
    <property type="match status" value="1"/>
</dbReference>
<feature type="active site" description="Charge relay system" evidence="5">
    <location>
        <position position="295"/>
    </location>
</feature>
<dbReference type="PANTHER" id="PTHR43806:SF11">
    <property type="entry name" value="CEREVISIN-RELATED"/>
    <property type="match status" value="1"/>
</dbReference>
<feature type="region of interest" description="Disordered" evidence="7">
    <location>
        <begin position="73"/>
        <end position="150"/>
    </location>
</feature>
<proteinExistence type="inferred from homology"/>
<reference evidence="11 12" key="1">
    <citation type="submission" date="2019-06" db="EMBL/GenBank/DDBJ databases">
        <title>Sequencing the genomes of 1000 actinobacteria strains.</title>
        <authorList>
            <person name="Klenk H.-P."/>
        </authorList>
    </citation>
    <scope>NUCLEOTIDE SEQUENCE [LARGE SCALE GENOMIC DNA]</scope>
    <source>
        <strain evidence="11 12">DSM 24083</strain>
    </source>
</reference>
<dbReference type="PROSITE" id="PS00138">
    <property type="entry name" value="SUBTILASE_SER"/>
    <property type="match status" value="1"/>
</dbReference>
<evidence type="ECO:0000313" key="12">
    <source>
        <dbReference type="Proteomes" id="UP000319746"/>
    </source>
</evidence>
<evidence type="ECO:0000256" key="3">
    <source>
        <dbReference type="ARBA" id="ARBA00022801"/>
    </source>
</evidence>
<evidence type="ECO:0000256" key="2">
    <source>
        <dbReference type="ARBA" id="ARBA00022670"/>
    </source>
</evidence>
<keyword evidence="12" id="KW-1185">Reference proteome</keyword>
<dbReference type="PROSITE" id="PS00136">
    <property type="entry name" value="SUBTILASE_ASP"/>
    <property type="match status" value="1"/>
</dbReference>
<dbReference type="PRINTS" id="PR00723">
    <property type="entry name" value="SUBTILISIN"/>
</dbReference>
<dbReference type="AlphaFoldDB" id="A0A543AFI2"/>
<dbReference type="SUPFAM" id="SSF52743">
    <property type="entry name" value="Subtilisin-like"/>
    <property type="match status" value="1"/>
</dbReference>
<evidence type="ECO:0000256" key="8">
    <source>
        <dbReference type="SAM" id="Phobius"/>
    </source>
</evidence>
<dbReference type="GO" id="GO:0004252">
    <property type="term" value="F:serine-type endopeptidase activity"/>
    <property type="evidence" value="ECO:0007669"/>
    <property type="project" value="UniProtKB-UniRule"/>
</dbReference>
<evidence type="ECO:0000256" key="9">
    <source>
        <dbReference type="SAM" id="SignalP"/>
    </source>
</evidence>
<feature type="domain" description="Peptidase S8/S53" evidence="10">
    <location>
        <begin position="48"/>
        <end position="343"/>
    </location>
</feature>
<dbReference type="RefSeq" id="WP_141866858.1">
    <property type="nucleotide sequence ID" value="NZ_BAABAN010000002.1"/>
</dbReference>
<sequence length="441" mass="45817">MYNKALAGVAGIALTAILATPAAADSWRDEQYWLEDYGFTTAWETSMGQGVTVGVIDTGIDASHQDLTGQVVGGYDASGTGEANGTTPMGPDPNHGTMVASLLAGHGHGDPPEPEEDDEDAEDKGEKDDAEEDTEQEEVAPIDEFGTDGILGTAPKADLLSVSVLLDDSAPNVPSVDEQIADGMTWLVDQGADVINISLASSAQDWPEAWDDAFLYAEENDVVVVVAAGNRASGSDVVGAPATIPGVLTVAGLDEDGNASWDASTEGITIGVAAPADPLIGALPDDNYTTWSGTSGAAPLVSGLAALIRADNPEMPAPQVIHRILETAKDTGNAGQDNLYGRGMIDAAAAVSADVPTTDVNPMGSIAEWITLHRRGEIEETSGTEDTREVAGPINYPTQVPTAAKLEEPPSTLQATVVIGFAVLLLTVIILTVFFTRRRNQ</sequence>
<keyword evidence="9" id="KW-0732">Signal</keyword>
<evidence type="ECO:0000259" key="10">
    <source>
        <dbReference type="Pfam" id="PF00082"/>
    </source>
</evidence>
<feature type="signal peptide" evidence="9">
    <location>
        <begin position="1"/>
        <end position="24"/>
    </location>
</feature>
<keyword evidence="8" id="KW-0812">Transmembrane</keyword>
<dbReference type="GO" id="GO:0006508">
    <property type="term" value="P:proteolysis"/>
    <property type="evidence" value="ECO:0007669"/>
    <property type="project" value="UniProtKB-KW"/>
</dbReference>
<dbReference type="InterPro" id="IPR022398">
    <property type="entry name" value="Peptidase_S8_His-AS"/>
</dbReference>
<dbReference type="Pfam" id="PF00082">
    <property type="entry name" value="Peptidase_S8"/>
    <property type="match status" value="1"/>
</dbReference>
<feature type="active site" description="Charge relay system" evidence="5">
    <location>
        <position position="95"/>
    </location>
</feature>
<protein>
    <submittedName>
        <fullName evidence="11">Subtilase family protein</fullName>
    </submittedName>
</protein>
<keyword evidence="8" id="KW-1133">Transmembrane helix</keyword>
<dbReference type="InterPro" id="IPR050131">
    <property type="entry name" value="Peptidase_S8_subtilisin-like"/>
</dbReference>
<feature type="active site" description="Charge relay system" evidence="5">
    <location>
        <position position="57"/>
    </location>
</feature>
<keyword evidence="8" id="KW-0472">Membrane</keyword>
<dbReference type="Gene3D" id="3.40.50.200">
    <property type="entry name" value="Peptidase S8/S53 domain"/>
    <property type="match status" value="1"/>
</dbReference>
<keyword evidence="2 5" id="KW-0645">Protease</keyword>
<dbReference type="InterPro" id="IPR023828">
    <property type="entry name" value="Peptidase_S8_Ser-AS"/>
</dbReference>
<dbReference type="PROSITE" id="PS51892">
    <property type="entry name" value="SUBTILASE"/>
    <property type="match status" value="1"/>
</dbReference>
<gene>
    <name evidence="11" type="ORF">FB556_1798</name>
</gene>
<comment type="similarity">
    <text evidence="1 5 6">Belongs to the peptidase S8 family.</text>
</comment>